<dbReference type="PANTHER" id="PTHR35859:SF1">
    <property type="entry name" value="NONSELECTIVE CATION CHANNEL PROTEIN"/>
    <property type="match status" value="1"/>
</dbReference>
<feature type="transmembrane region" description="Helical" evidence="2">
    <location>
        <begin position="405"/>
        <end position="426"/>
    </location>
</feature>
<feature type="domain" description="Calcium channel YVC1-like C-terminal transmembrane" evidence="4">
    <location>
        <begin position="281"/>
        <end position="571"/>
    </location>
</feature>
<protein>
    <recommendedName>
        <fullName evidence="7">Receptor-activated Ca2+-permeable cation channel</fullName>
    </recommendedName>
</protein>
<dbReference type="Pfam" id="PF23190">
    <property type="entry name" value="LHD_TRPY1"/>
    <property type="match status" value="1"/>
</dbReference>
<feature type="transmembrane region" description="Helical" evidence="2">
    <location>
        <begin position="461"/>
        <end position="482"/>
    </location>
</feature>
<evidence type="ECO:0000313" key="5">
    <source>
        <dbReference type="EMBL" id="PMD51746.1"/>
    </source>
</evidence>
<dbReference type="GeneID" id="36585514"/>
<dbReference type="AlphaFoldDB" id="A0A2J6SLV1"/>
<feature type="transmembrane region" description="Helical" evidence="2">
    <location>
        <begin position="336"/>
        <end position="356"/>
    </location>
</feature>
<evidence type="ECO:0000256" key="1">
    <source>
        <dbReference type="SAM" id="MobiDB-lite"/>
    </source>
</evidence>
<feature type="region of interest" description="Disordered" evidence="1">
    <location>
        <begin position="1"/>
        <end position="35"/>
    </location>
</feature>
<gene>
    <name evidence="5" type="ORF">K444DRAFT_574486</name>
</gene>
<dbReference type="EMBL" id="KZ613912">
    <property type="protein sequence ID" value="PMD51746.1"/>
    <property type="molecule type" value="Genomic_DNA"/>
</dbReference>
<feature type="transmembrane region" description="Helical" evidence="2">
    <location>
        <begin position="275"/>
        <end position="292"/>
    </location>
</feature>
<proteinExistence type="predicted"/>
<keyword evidence="2" id="KW-0812">Transmembrane</keyword>
<feature type="domain" description="YVC1 N-terminal linker helical" evidence="3">
    <location>
        <begin position="56"/>
        <end position="248"/>
    </location>
</feature>
<keyword evidence="2" id="KW-0472">Membrane</keyword>
<dbReference type="InterPro" id="IPR056336">
    <property type="entry name" value="YVC1_C"/>
</dbReference>
<evidence type="ECO:0000259" key="3">
    <source>
        <dbReference type="Pfam" id="PF23190"/>
    </source>
</evidence>
<evidence type="ECO:0000259" key="4">
    <source>
        <dbReference type="Pfam" id="PF23317"/>
    </source>
</evidence>
<feature type="transmembrane region" description="Helical" evidence="2">
    <location>
        <begin position="550"/>
        <end position="567"/>
    </location>
</feature>
<dbReference type="OrthoDB" id="2373987at2759"/>
<dbReference type="Pfam" id="PF23317">
    <property type="entry name" value="YVC1_C"/>
    <property type="match status" value="1"/>
</dbReference>
<dbReference type="Proteomes" id="UP000235371">
    <property type="component" value="Unassembled WGS sequence"/>
</dbReference>
<keyword evidence="6" id="KW-1185">Reference proteome</keyword>
<evidence type="ECO:0008006" key="7">
    <source>
        <dbReference type="Google" id="ProtNLM"/>
    </source>
</evidence>
<reference evidence="5 6" key="1">
    <citation type="submission" date="2016-04" db="EMBL/GenBank/DDBJ databases">
        <title>A degradative enzymes factory behind the ericoid mycorrhizal symbiosis.</title>
        <authorList>
            <consortium name="DOE Joint Genome Institute"/>
            <person name="Martino E."/>
            <person name="Morin E."/>
            <person name="Grelet G."/>
            <person name="Kuo A."/>
            <person name="Kohler A."/>
            <person name="Daghino S."/>
            <person name="Barry K."/>
            <person name="Choi C."/>
            <person name="Cichocki N."/>
            <person name="Clum A."/>
            <person name="Copeland A."/>
            <person name="Hainaut M."/>
            <person name="Haridas S."/>
            <person name="Labutti K."/>
            <person name="Lindquist E."/>
            <person name="Lipzen A."/>
            <person name="Khouja H.-R."/>
            <person name="Murat C."/>
            <person name="Ohm R."/>
            <person name="Olson A."/>
            <person name="Spatafora J."/>
            <person name="Veneault-Fourrey C."/>
            <person name="Henrissat B."/>
            <person name="Grigoriev I."/>
            <person name="Martin F."/>
            <person name="Perotto S."/>
        </authorList>
    </citation>
    <scope>NUCLEOTIDE SEQUENCE [LARGE SCALE GENOMIC DNA]</scope>
    <source>
        <strain evidence="5 6">E</strain>
    </source>
</reference>
<dbReference type="PANTHER" id="PTHR35859">
    <property type="entry name" value="NONSELECTIVE CATION CHANNEL PROTEIN"/>
    <property type="match status" value="1"/>
</dbReference>
<organism evidence="5 6">
    <name type="scientific">Hyaloscypha bicolor E</name>
    <dbReference type="NCBI Taxonomy" id="1095630"/>
    <lineage>
        <taxon>Eukaryota</taxon>
        <taxon>Fungi</taxon>
        <taxon>Dikarya</taxon>
        <taxon>Ascomycota</taxon>
        <taxon>Pezizomycotina</taxon>
        <taxon>Leotiomycetes</taxon>
        <taxon>Helotiales</taxon>
        <taxon>Hyaloscyphaceae</taxon>
        <taxon>Hyaloscypha</taxon>
        <taxon>Hyaloscypha bicolor</taxon>
    </lineage>
</organism>
<feature type="region of interest" description="Disordered" evidence="1">
    <location>
        <begin position="639"/>
        <end position="661"/>
    </location>
</feature>
<accession>A0A2J6SLV1</accession>
<keyword evidence="2" id="KW-1133">Transmembrane helix</keyword>
<sequence length="744" mass="83625">MGQHSSHPTPTAGETAGETHRLLSPDPEQVDHDGCFPPHGIHDICPANPHADLPVYTTIHRIRRDVIAAIDDPYSLEQLRDPRMNLSVVRPLVDKFYEANDVSMIYCLLVNRVQFQKEQSTQPHQQSVCTTRALLCELLANRILRRFHEDNTGAQGLLLLAQILVGGFDPFQGAPPEVVEENSHLSWTIQTRTGFKRKLPALEIAIISESKVLLSSSACQMVVNAIFEGRVIYTPTSFIDILPDHYKQKPISLYNPRKAPLFNQYRLIVPRTRNILEVCQFVGLLMLFLLVMSDRDASTFGLAELVFIIYTFGWVLDQFASILEHGWHVYTQNLWSFLDVTFSATFGIYLVLRIHGWRTEAFEPGQQALDVLAMGAPVLIPRLAFNLMSENMLFVSLRAMMRDFTILTALAVWCFAGFLLSMTWLSNGGHQPITISKWMLWVWFGLDGTGIQRSVDFHWLLGPILMVAFAFLGNTLFLTILVSMLSTTFSTIVSNATAEIQFRRAVLTLEGVKSDAIFAYQPPFNILALFVLTPLKFVLTPRWFHKINVAAVRVINAPLLLLISLIERRTLWAGARRQREAEQLPKAPSRANLWDFSRGFSAHGDIQAVFDAEPPQSIEEEITNDDDLGQHALEDEFARELGPEAGAKLSRRNTGKSRRDSVAPFAAITGRLRTLVDEGSKEGDEENVKTRLEGLEKATLRIEKMLQRLCEELDGGMRRSASLDAGETSTLQSLDKSKITSANI</sequence>
<name>A0A2J6SLV1_9HELO</name>
<dbReference type="STRING" id="1095630.A0A2J6SLV1"/>
<dbReference type="RefSeq" id="XP_024728650.1">
    <property type="nucleotide sequence ID" value="XM_024877437.1"/>
</dbReference>
<evidence type="ECO:0000256" key="2">
    <source>
        <dbReference type="SAM" id="Phobius"/>
    </source>
</evidence>
<feature type="compositionally biased region" description="Basic and acidic residues" evidence="1">
    <location>
        <begin position="17"/>
        <end position="34"/>
    </location>
</feature>
<dbReference type="InterPro" id="IPR056337">
    <property type="entry name" value="LHD_YVC1"/>
</dbReference>
<feature type="transmembrane region" description="Helical" evidence="2">
    <location>
        <begin position="524"/>
        <end position="544"/>
    </location>
</feature>
<dbReference type="InterPro" id="IPR052971">
    <property type="entry name" value="TRP_calcium_channel"/>
</dbReference>
<evidence type="ECO:0000313" key="6">
    <source>
        <dbReference type="Proteomes" id="UP000235371"/>
    </source>
</evidence>
<dbReference type="InParanoid" id="A0A2J6SLV1"/>
<feature type="transmembrane region" description="Helical" evidence="2">
    <location>
        <begin position="299"/>
        <end position="316"/>
    </location>
</feature>